<gene>
    <name evidence="4" type="ORF">SNR37_002689</name>
</gene>
<reference evidence="5" key="1">
    <citation type="submission" date="2023-07" db="EMBL/GenBank/DDBJ databases">
        <title>Draft genome sequence of Agarivorans aestuarii strain ZMCS4, a CAZymes producing bacteria isolated from the marine brown algae Clodostephus spongiosus.</title>
        <authorList>
            <person name="Lorente B."/>
            <person name="Cabral C."/>
            <person name="Frias J."/>
            <person name="Faria J."/>
            <person name="Toubarro D."/>
        </authorList>
    </citation>
    <scope>NUCLEOTIDE SEQUENCE [LARGE SCALE GENOMIC DNA]</scope>
    <source>
        <strain evidence="5">ZMCS4</strain>
    </source>
</reference>
<dbReference type="SMART" id="SM00052">
    <property type="entry name" value="EAL"/>
    <property type="match status" value="1"/>
</dbReference>
<dbReference type="InterPro" id="IPR000644">
    <property type="entry name" value="CBS_dom"/>
</dbReference>
<evidence type="ECO:0000259" key="2">
    <source>
        <dbReference type="PROSITE" id="PS50883"/>
    </source>
</evidence>
<comment type="caution">
    <text evidence="4">The sequence shown here is derived from an EMBL/GenBank/DDBJ whole genome shotgun (WGS) entry which is preliminary data.</text>
</comment>
<dbReference type="EMBL" id="JAYDYW010000004">
    <property type="protein sequence ID" value="MEE1673275.1"/>
    <property type="molecule type" value="Genomic_DNA"/>
</dbReference>
<dbReference type="Gene3D" id="3.10.580.10">
    <property type="entry name" value="CBS-domain"/>
    <property type="match status" value="1"/>
</dbReference>
<dbReference type="PANTHER" id="PTHR33121:SF79">
    <property type="entry name" value="CYCLIC DI-GMP PHOSPHODIESTERASE PDED-RELATED"/>
    <property type="match status" value="1"/>
</dbReference>
<keyword evidence="1" id="KW-0129">CBS domain</keyword>
<keyword evidence="5" id="KW-1185">Reference proteome</keyword>
<dbReference type="PROSITE" id="PS50883">
    <property type="entry name" value="EAL"/>
    <property type="match status" value="1"/>
</dbReference>
<dbReference type="InterPro" id="IPR050706">
    <property type="entry name" value="Cyclic-di-GMP_PDE-like"/>
</dbReference>
<dbReference type="CDD" id="cd01948">
    <property type="entry name" value="EAL"/>
    <property type="match status" value="1"/>
</dbReference>
<proteinExistence type="predicted"/>
<dbReference type="NCBIfam" id="TIGR00229">
    <property type="entry name" value="sensory_box"/>
    <property type="match status" value="1"/>
</dbReference>
<evidence type="ECO:0000313" key="5">
    <source>
        <dbReference type="Proteomes" id="UP001310248"/>
    </source>
</evidence>
<dbReference type="Proteomes" id="UP001310248">
    <property type="component" value="Unassembled WGS sequence"/>
</dbReference>
<dbReference type="CDD" id="cd02205">
    <property type="entry name" value="CBS_pair_SF"/>
    <property type="match status" value="1"/>
</dbReference>
<dbReference type="InterPro" id="IPR000014">
    <property type="entry name" value="PAS"/>
</dbReference>
<dbReference type="RefSeq" id="WP_329774615.1">
    <property type="nucleotide sequence ID" value="NZ_JAYDYW010000004.1"/>
</dbReference>
<dbReference type="InterPro" id="IPR001633">
    <property type="entry name" value="EAL_dom"/>
</dbReference>
<evidence type="ECO:0000259" key="3">
    <source>
        <dbReference type="PROSITE" id="PS51371"/>
    </source>
</evidence>
<dbReference type="Gene3D" id="3.30.450.20">
    <property type="entry name" value="PAS domain"/>
    <property type="match status" value="1"/>
</dbReference>
<dbReference type="PROSITE" id="PS51371">
    <property type="entry name" value="CBS"/>
    <property type="match status" value="1"/>
</dbReference>
<evidence type="ECO:0000256" key="1">
    <source>
        <dbReference type="PROSITE-ProRule" id="PRU00703"/>
    </source>
</evidence>
<dbReference type="SUPFAM" id="SSF54631">
    <property type="entry name" value="CBS-domain pair"/>
    <property type="match status" value="1"/>
</dbReference>
<name>A0ABU7G1S9_9ALTE</name>
<dbReference type="PANTHER" id="PTHR33121">
    <property type="entry name" value="CYCLIC DI-GMP PHOSPHODIESTERASE PDEF"/>
    <property type="match status" value="1"/>
</dbReference>
<dbReference type="Gene3D" id="3.20.20.450">
    <property type="entry name" value="EAL domain"/>
    <property type="match status" value="1"/>
</dbReference>
<sequence length="807" mass="90755">MTIEVRDHINAGFPMAWEWNRQSKKFSCDESLSTLLSCPPENPANLKDIAKAVAPNQLIHLKEAMNSVAEEQTTKVLNLEFLLEDKRCVAQVMLWSESNNKVNGSLEIILTLPSKTEEAFLVKDLFDRSARAMIILDHSLQVIMVNPATCHCLGLASCELLGLRLPKLIANTYAGNFINSMLKETQQQGFWRGELLMNHVSEKVLAFDTSLVLNKGNSESDNYYIIQMETTSFSVEEIANNANNLNWKWTDKQEFFEQVDKATKTINKDETITVFSLKASSSCNVTPALLEWLIAQNLKSTKTKVKAGVISQGIVTGYLVSSRKVKIINSQLSDCLYQLVCERPQETKVTIKAEVGVSVLGADASNSSQLVNNSIKAMVAGSDYRSYVKESDIDCKIKYYDQRLAKSNDRKRRLVEELKIAINQKNIEAVYQPIVDTKTLVIAKVEALCRITLAKNMKCSTQELIEIAEENDWVNQIDQEVTNQAIRDLPYLEGLFENPELGVSINRSMADGRENARSLDKTYHQLINSKIDLSKFTIELTESAVFAEDTSKIQKIYALSDKGVSIAIDDFGTGYTSFSYLSMLPTSIIKIDKSLISQIDENSDQHLMVKMFTDLVHQLNGKVIAEGVECRAEYEQLAKIGVDYIQGYFFSKPKSLIDHKPTLGVIASHKQELLNNDVNSLGTIVNRNVPKVRSDQRLSDCLPLFKRNNFIVVVDNSRFKGTVSEADAKEAVSPYIDTKAETKHDRLTLNKRVNFLMTKSINQYSSRTPIDQVLPFFRNNPNVVIVVEGDKGIYLGVVTIKEVLEYF</sequence>
<dbReference type="InterPro" id="IPR035919">
    <property type="entry name" value="EAL_sf"/>
</dbReference>
<dbReference type="SUPFAM" id="SSF141868">
    <property type="entry name" value="EAL domain-like"/>
    <property type="match status" value="1"/>
</dbReference>
<evidence type="ECO:0000313" key="4">
    <source>
        <dbReference type="EMBL" id="MEE1673275.1"/>
    </source>
</evidence>
<dbReference type="SUPFAM" id="SSF55785">
    <property type="entry name" value="PYP-like sensor domain (PAS domain)"/>
    <property type="match status" value="1"/>
</dbReference>
<feature type="domain" description="EAL" evidence="2">
    <location>
        <begin position="411"/>
        <end position="667"/>
    </location>
</feature>
<dbReference type="Pfam" id="PF00563">
    <property type="entry name" value="EAL"/>
    <property type="match status" value="1"/>
</dbReference>
<dbReference type="InterPro" id="IPR035965">
    <property type="entry name" value="PAS-like_dom_sf"/>
</dbReference>
<feature type="domain" description="CBS" evidence="3">
    <location>
        <begin position="757"/>
        <end position="807"/>
    </location>
</feature>
<organism evidence="4 5">
    <name type="scientific">Agarivorans aestuarii</name>
    <dbReference type="NCBI Taxonomy" id="1563703"/>
    <lineage>
        <taxon>Bacteria</taxon>
        <taxon>Pseudomonadati</taxon>
        <taxon>Pseudomonadota</taxon>
        <taxon>Gammaproteobacteria</taxon>
        <taxon>Alteromonadales</taxon>
        <taxon>Alteromonadaceae</taxon>
        <taxon>Agarivorans</taxon>
    </lineage>
</organism>
<protein>
    <submittedName>
        <fullName evidence="4">EAL domain-containing protein</fullName>
    </submittedName>
</protein>
<dbReference type="InterPro" id="IPR046342">
    <property type="entry name" value="CBS_dom_sf"/>
</dbReference>
<reference evidence="4 5" key="2">
    <citation type="submission" date="2023-12" db="EMBL/GenBank/DDBJ databases">
        <authorList>
            <consortium name="Cladostephus spongiosus"/>
            <person name="Lorente B."/>
            <person name="Cabral C."/>
            <person name="Frias J."/>
            <person name="Faria J."/>
            <person name="Toubarro D."/>
        </authorList>
    </citation>
    <scope>NUCLEOTIDE SEQUENCE [LARGE SCALE GENOMIC DNA]</scope>
    <source>
        <strain evidence="4 5">ZMCS4</strain>
    </source>
</reference>
<accession>A0ABU7G1S9</accession>
<dbReference type="Pfam" id="PF00571">
    <property type="entry name" value="CBS"/>
    <property type="match status" value="1"/>
</dbReference>